<dbReference type="InterPro" id="IPR050491">
    <property type="entry name" value="AmpC-like"/>
</dbReference>
<sequence>MTLAPLLSACPTSQGPSTAIASASDPFGTSDVPGTPSQTTSWRHPATLGNGLVSDSRLDLDAPPTQLVSPLIDFEAGVDWIGFVPTHINKIKAGFRPATVDALVTGSTIIGTNLIDLGLEDLSTYVADDDTAYRSETKTYLFDGLTSESAALELSGPLTVGMPRPTAIDTFSLDEGQLGTSLVWTHDNSDLPWRVAVGRTKANFEQQILAWGIQGYRLISVASRERNGVSEYAGIFVADGQPSGSTRISLGEDWSTLTNTANTNWADGYYPSRGTYEQGSEEPPRFNILWAKEPPDTQVETRYDMSKADFEAQDEAFRHQGFHLENGTAYLDGGDLRYAGVWMRSDEYWHDTVVGDTLGPGDPNFAVWTAVEAQAKASMDLSLDGKKEGKYFRPSGTLHIFEGDQLVLNRAYTYAPAYYPDTPLNAPMGLASVSKSITAAAVLDVLDDNNVALTDSFTGAASMFANVPLAMISVDIASALTNTGGFMTNPDSYLDQSMVHFSPHGSYPILGEELYDYVVLGGHLGVGGTDDYWNAGAVGQFGYSNPGYSLLGELVRVQSGMPYESYVRTQMLAPEGLDGDIYADPGHRKELDEPIAAGLRAYLINDDHPYVKNPGTPVEFGSTMAPLIAENDWRPNAGPVDPAAPSHAAWQRYAGGTYLGGAPLAAGGWHGDGESVGRLARAVATEEAFFPQSVADELWSPSWWVPPGSHSKGEKWAYGLGWYVRGQWVAMAGGFYGASAIALYNRDADVTIVLLTNTRGNGLTDFANPLIGVTSSTPGLGALGQAYPCVDDPATVGTDECAPTMGW</sequence>
<dbReference type="InterPro" id="IPR001466">
    <property type="entry name" value="Beta-lactam-related"/>
</dbReference>
<dbReference type="Pfam" id="PF17660">
    <property type="entry name" value="BTRD1"/>
    <property type="match status" value="2"/>
</dbReference>
<dbReference type="Proteomes" id="UP000005801">
    <property type="component" value="Unassembled WGS sequence"/>
</dbReference>
<protein>
    <recommendedName>
        <fullName evidence="2">Beta-lactamase-related domain-containing protein</fullName>
    </recommendedName>
</protein>
<dbReference type="Gene3D" id="3.40.710.10">
    <property type="entry name" value="DD-peptidase/beta-lactamase superfamily"/>
    <property type="match status" value="1"/>
</dbReference>
<evidence type="ECO:0000313" key="4">
    <source>
        <dbReference type="Proteomes" id="UP000005801"/>
    </source>
</evidence>
<dbReference type="Pfam" id="PF00144">
    <property type="entry name" value="Beta-lactamase"/>
    <property type="match status" value="1"/>
</dbReference>
<dbReference type="PANTHER" id="PTHR46825:SF9">
    <property type="entry name" value="BETA-LACTAMASE-RELATED DOMAIN-CONTAINING PROTEIN"/>
    <property type="match status" value="1"/>
</dbReference>
<feature type="compositionally biased region" description="Polar residues" evidence="1">
    <location>
        <begin position="10"/>
        <end position="21"/>
    </location>
</feature>
<keyword evidence="4" id="KW-1185">Reference proteome</keyword>
<dbReference type="InterPro" id="IPR049511">
    <property type="entry name" value="PGH-like_rpt"/>
</dbReference>
<feature type="region of interest" description="Disordered" evidence="1">
    <location>
        <begin position="1"/>
        <end position="46"/>
    </location>
</feature>
<feature type="domain" description="Beta-lactamase-related" evidence="2">
    <location>
        <begin position="390"/>
        <end position="767"/>
    </location>
</feature>
<comment type="caution">
    <text evidence="3">The sequence shown here is derived from an EMBL/GenBank/DDBJ whole genome shotgun (WGS) entry which is preliminary data.</text>
</comment>
<dbReference type="STRING" id="391625.PPSIR1_26878"/>
<dbReference type="eggNOG" id="COG1680">
    <property type="taxonomic scope" value="Bacteria"/>
</dbReference>
<dbReference type="EMBL" id="ABCS01000071">
    <property type="protein sequence ID" value="EDM76154.1"/>
    <property type="molecule type" value="Genomic_DNA"/>
</dbReference>
<evidence type="ECO:0000256" key="1">
    <source>
        <dbReference type="SAM" id="MobiDB-lite"/>
    </source>
</evidence>
<name>A6GD79_9BACT</name>
<proteinExistence type="predicted"/>
<evidence type="ECO:0000313" key="3">
    <source>
        <dbReference type="EMBL" id="EDM76154.1"/>
    </source>
</evidence>
<dbReference type="InterPro" id="IPR012338">
    <property type="entry name" value="Beta-lactam/transpept-like"/>
</dbReference>
<dbReference type="AlphaFoldDB" id="A6GD79"/>
<evidence type="ECO:0000259" key="2">
    <source>
        <dbReference type="Pfam" id="PF00144"/>
    </source>
</evidence>
<organism evidence="3 4">
    <name type="scientific">Plesiocystis pacifica SIR-1</name>
    <dbReference type="NCBI Taxonomy" id="391625"/>
    <lineage>
        <taxon>Bacteria</taxon>
        <taxon>Pseudomonadati</taxon>
        <taxon>Myxococcota</taxon>
        <taxon>Polyangia</taxon>
        <taxon>Nannocystales</taxon>
        <taxon>Nannocystaceae</taxon>
        <taxon>Plesiocystis</taxon>
    </lineage>
</organism>
<dbReference type="SUPFAM" id="SSF56601">
    <property type="entry name" value="beta-lactamase/transpeptidase-like"/>
    <property type="match status" value="1"/>
</dbReference>
<dbReference type="PANTHER" id="PTHR46825">
    <property type="entry name" value="D-ALANYL-D-ALANINE-CARBOXYPEPTIDASE/ENDOPEPTIDASE AMPH"/>
    <property type="match status" value="1"/>
</dbReference>
<accession>A6GD79</accession>
<gene>
    <name evidence="3" type="ORF">PPSIR1_26878</name>
</gene>
<reference evidence="3 4" key="1">
    <citation type="submission" date="2007-06" db="EMBL/GenBank/DDBJ databases">
        <authorList>
            <person name="Shimkets L."/>
            <person name="Ferriera S."/>
            <person name="Johnson J."/>
            <person name="Kravitz S."/>
            <person name="Beeson K."/>
            <person name="Sutton G."/>
            <person name="Rogers Y.-H."/>
            <person name="Friedman R."/>
            <person name="Frazier M."/>
            <person name="Venter J.C."/>
        </authorList>
    </citation>
    <scope>NUCLEOTIDE SEQUENCE [LARGE SCALE GENOMIC DNA]</scope>
    <source>
        <strain evidence="3 4">SIR-1</strain>
    </source>
</reference>